<evidence type="ECO:0000256" key="1">
    <source>
        <dbReference type="SAM" id="MobiDB-lite"/>
    </source>
</evidence>
<proteinExistence type="predicted"/>
<reference evidence="2" key="1">
    <citation type="journal article" date="2019" name="Sci. Rep.">
        <title>Draft genome of Tanacetum cinerariifolium, the natural source of mosquito coil.</title>
        <authorList>
            <person name="Yamashiro T."/>
            <person name="Shiraishi A."/>
            <person name="Satake H."/>
            <person name="Nakayama K."/>
        </authorList>
    </citation>
    <scope>NUCLEOTIDE SEQUENCE</scope>
</reference>
<feature type="non-terminal residue" evidence="2">
    <location>
        <position position="162"/>
    </location>
</feature>
<feature type="non-terminal residue" evidence="2">
    <location>
        <position position="1"/>
    </location>
</feature>
<feature type="region of interest" description="Disordered" evidence="1">
    <location>
        <begin position="143"/>
        <end position="162"/>
    </location>
</feature>
<name>A0A699S6J0_TANCI</name>
<protein>
    <submittedName>
        <fullName evidence="2">Uncharacterized protein</fullName>
    </submittedName>
</protein>
<dbReference type="EMBL" id="BKCJ011140237">
    <property type="protein sequence ID" value="GFC92930.1"/>
    <property type="molecule type" value="Genomic_DNA"/>
</dbReference>
<dbReference type="AlphaFoldDB" id="A0A699S6J0"/>
<evidence type="ECO:0000313" key="2">
    <source>
        <dbReference type="EMBL" id="GFC92930.1"/>
    </source>
</evidence>
<sequence length="162" mass="18132">LFPTRSSHREDRPEVTLPPRTRLCIALGPRYEVGESSSAAAARPAGGLKADYGFMRDRRAYVYTHHLMETEARLSREAWMTEIRELHAVDRRRQIVILEMLRADHRRSTEIIGLRTALQGQVTVLQGQVIALQTQVTALQGQQGLVGGPTQPELPELPEEAG</sequence>
<gene>
    <name evidence="2" type="ORF">Tci_864900</name>
</gene>
<accession>A0A699S6J0</accession>
<comment type="caution">
    <text evidence="2">The sequence shown here is derived from an EMBL/GenBank/DDBJ whole genome shotgun (WGS) entry which is preliminary data.</text>
</comment>
<organism evidence="2">
    <name type="scientific">Tanacetum cinerariifolium</name>
    <name type="common">Dalmatian daisy</name>
    <name type="synonym">Chrysanthemum cinerariifolium</name>
    <dbReference type="NCBI Taxonomy" id="118510"/>
    <lineage>
        <taxon>Eukaryota</taxon>
        <taxon>Viridiplantae</taxon>
        <taxon>Streptophyta</taxon>
        <taxon>Embryophyta</taxon>
        <taxon>Tracheophyta</taxon>
        <taxon>Spermatophyta</taxon>
        <taxon>Magnoliopsida</taxon>
        <taxon>eudicotyledons</taxon>
        <taxon>Gunneridae</taxon>
        <taxon>Pentapetalae</taxon>
        <taxon>asterids</taxon>
        <taxon>campanulids</taxon>
        <taxon>Asterales</taxon>
        <taxon>Asteraceae</taxon>
        <taxon>Asteroideae</taxon>
        <taxon>Anthemideae</taxon>
        <taxon>Anthemidinae</taxon>
        <taxon>Tanacetum</taxon>
    </lineage>
</organism>